<evidence type="ECO:0000313" key="2">
    <source>
        <dbReference type="EMBL" id="MCI27135.1"/>
    </source>
</evidence>
<comment type="caution">
    <text evidence="2">The sequence shown here is derived from an EMBL/GenBank/DDBJ whole genome shotgun (WGS) entry which is preliminary data.</text>
</comment>
<dbReference type="Pfam" id="PF04195">
    <property type="entry name" value="Transposase_28"/>
    <property type="match status" value="1"/>
</dbReference>
<feature type="domain" description="Transposase (putative) gypsy type" evidence="1">
    <location>
        <begin position="11"/>
        <end position="67"/>
    </location>
</feature>
<dbReference type="PANTHER" id="PTHR31099">
    <property type="entry name" value="OS06G0165300 PROTEIN"/>
    <property type="match status" value="1"/>
</dbReference>
<dbReference type="AlphaFoldDB" id="A0A392QV61"/>
<dbReference type="EMBL" id="LXQA010157526">
    <property type="protein sequence ID" value="MCI27135.1"/>
    <property type="molecule type" value="Genomic_DNA"/>
</dbReference>
<feature type="non-terminal residue" evidence="2">
    <location>
        <position position="165"/>
    </location>
</feature>
<name>A0A392QV61_9FABA</name>
<proteinExistence type="predicted"/>
<keyword evidence="3" id="KW-1185">Reference proteome</keyword>
<sequence>MYEFVFKDLRLRLPFSGFASGVFGWMNLAPSQLHPNSMAFLRAFELVCQYLEVESTVPLFFHVFKLQRQPSKDGCHGWVSLKQQVKLFKIFVDSVRHFKERFYIVRPLTELAIDSLFESEFVFNEDGSVRLDEGGVEMTRLVSRFPLCWTRDHFDQPTKYYLTKE</sequence>
<evidence type="ECO:0000259" key="1">
    <source>
        <dbReference type="Pfam" id="PF04195"/>
    </source>
</evidence>
<dbReference type="PANTHER" id="PTHR31099:SF49">
    <property type="entry name" value="MYOSIN HEAVY CHAIN-LIKE PROTEIN"/>
    <property type="match status" value="1"/>
</dbReference>
<dbReference type="InterPro" id="IPR007321">
    <property type="entry name" value="Transposase_28"/>
</dbReference>
<evidence type="ECO:0000313" key="3">
    <source>
        <dbReference type="Proteomes" id="UP000265520"/>
    </source>
</evidence>
<protein>
    <recommendedName>
        <fullName evidence="1">Transposase (putative) gypsy type domain-containing protein</fullName>
    </recommendedName>
</protein>
<organism evidence="2 3">
    <name type="scientific">Trifolium medium</name>
    <dbReference type="NCBI Taxonomy" id="97028"/>
    <lineage>
        <taxon>Eukaryota</taxon>
        <taxon>Viridiplantae</taxon>
        <taxon>Streptophyta</taxon>
        <taxon>Embryophyta</taxon>
        <taxon>Tracheophyta</taxon>
        <taxon>Spermatophyta</taxon>
        <taxon>Magnoliopsida</taxon>
        <taxon>eudicotyledons</taxon>
        <taxon>Gunneridae</taxon>
        <taxon>Pentapetalae</taxon>
        <taxon>rosids</taxon>
        <taxon>fabids</taxon>
        <taxon>Fabales</taxon>
        <taxon>Fabaceae</taxon>
        <taxon>Papilionoideae</taxon>
        <taxon>50 kb inversion clade</taxon>
        <taxon>NPAAA clade</taxon>
        <taxon>Hologalegina</taxon>
        <taxon>IRL clade</taxon>
        <taxon>Trifolieae</taxon>
        <taxon>Trifolium</taxon>
    </lineage>
</organism>
<reference evidence="2 3" key="1">
    <citation type="journal article" date="2018" name="Front. Plant Sci.">
        <title>Red Clover (Trifolium pratense) and Zigzag Clover (T. medium) - A Picture of Genomic Similarities and Differences.</title>
        <authorList>
            <person name="Dluhosova J."/>
            <person name="Istvanek J."/>
            <person name="Nedelnik J."/>
            <person name="Repkova J."/>
        </authorList>
    </citation>
    <scope>NUCLEOTIDE SEQUENCE [LARGE SCALE GENOMIC DNA]</scope>
    <source>
        <strain evidence="3">cv. 10/8</strain>
        <tissue evidence="2">Leaf</tissue>
    </source>
</reference>
<dbReference type="Proteomes" id="UP000265520">
    <property type="component" value="Unassembled WGS sequence"/>
</dbReference>
<accession>A0A392QV61</accession>